<dbReference type="InterPro" id="IPR011527">
    <property type="entry name" value="ABC1_TM_dom"/>
</dbReference>
<dbReference type="InterPro" id="IPR050173">
    <property type="entry name" value="ABC_transporter_C-like"/>
</dbReference>
<dbReference type="OrthoDB" id="6500128at2759"/>
<dbReference type="FunFam" id="3.40.50.300:FF:000163">
    <property type="entry name" value="Multidrug resistance-associated protein member 4"/>
    <property type="match status" value="1"/>
</dbReference>
<keyword evidence="8 10" id="KW-0472">Membrane</keyword>
<dbReference type="Proteomes" id="UP000054279">
    <property type="component" value="Unassembled WGS sequence"/>
</dbReference>
<dbReference type="FunFam" id="1.20.1560.10:FF:000013">
    <property type="entry name" value="ABC transporter C family member 2"/>
    <property type="match status" value="1"/>
</dbReference>
<name>A0A0C9UTW8_SPHS4</name>
<dbReference type="GO" id="GO:0005524">
    <property type="term" value="F:ATP binding"/>
    <property type="evidence" value="ECO:0007669"/>
    <property type="project" value="UniProtKB-KW"/>
</dbReference>
<evidence type="ECO:0000313" key="14">
    <source>
        <dbReference type="Proteomes" id="UP000054279"/>
    </source>
</evidence>
<evidence type="ECO:0000313" key="13">
    <source>
        <dbReference type="EMBL" id="KIJ32692.1"/>
    </source>
</evidence>
<keyword evidence="7 10" id="KW-1133">Transmembrane helix</keyword>
<evidence type="ECO:0000256" key="5">
    <source>
        <dbReference type="ARBA" id="ARBA00022741"/>
    </source>
</evidence>
<keyword evidence="2" id="KW-0813">Transport</keyword>
<evidence type="ECO:0000259" key="11">
    <source>
        <dbReference type="PROSITE" id="PS50893"/>
    </source>
</evidence>
<feature type="domain" description="ABC transporter" evidence="11">
    <location>
        <begin position="571"/>
        <end position="826"/>
    </location>
</feature>
<evidence type="ECO:0000256" key="1">
    <source>
        <dbReference type="ARBA" id="ARBA00004141"/>
    </source>
</evidence>
<feature type="transmembrane region" description="Helical" evidence="10">
    <location>
        <begin position="484"/>
        <end position="502"/>
    </location>
</feature>
<evidence type="ECO:0000256" key="9">
    <source>
        <dbReference type="SAM" id="MobiDB-lite"/>
    </source>
</evidence>
<evidence type="ECO:0000256" key="4">
    <source>
        <dbReference type="ARBA" id="ARBA00022737"/>
    </source>
</evidence>
<dbReference type="EMBL" id="KN837223">
    <property type="protein sequence ID" value="KIJ32692.1"/>
    <property type="molecule type" value="Genomic_DNA"/>
</dbReference>
<dbReference type="SMART" id="SM00382">
    <property type="entry name" value="AAA"/>
    <property type="match status" value="2"/>
</dbReference>
<evidence type="ECO:0000256" key="2">
    <source>
        <dbReference type="ARBA" id="ARBA00022448"/>
    </source>
</evidence>
<dbReference type="CDD" id="cd03244">
    <property type="entry name" value="ABCC_MRP_domain2"/>
    <property type="match status" value="1"/>
</dbReference>
<dbReference type="Gene3D" id="1.20.1560.10">
    <property type="entry name" value="ABC transporter type 1, transmembrane domain"/>
    <property type="match status" value="1"/>
</dbReference>
<dbReference type="Pfam" id="PF00664">
    <property type="entry name" value="ABC_membrane"/>
    <property type="match status" value="1"/>
</dbReference>
<dbReference type="PROSITE" id="PS00211">
    <property type="entry name" value="ABC_TRANSPORTER_1"/>
    <property type="match status" value="2"/>
</dbReference>
<keyword evidence="4" id="KW-0677">Repeat</keyword>
<evidence type="ECO:0008006" key="15">
    <source>
        <dbReference type="Google" id="ProtNLM"/>
    </source>
</evidence>
<dbReference type="GO" id="GO:0016020">
    <property type="term" value="C:membrane"/>
    <property type="evidence" value="ECO:0007669"/>
    <property type="project" value="UniProtKB-SubCell"/>
</dbReference>
<proteinExistence type="predicted"/>
<dbReference type="InterPro" id="IPR017871">
    <property type="entry name" value="ABC_transporter-like_CS"/>
</dbReference>
<dbReference type="GO" id="GO:0140359">
    <property type="term" value="F:ABC-type transporter activity"/>
    <property type="evidence" value="ECO:0007669"/>
    <property type="project" value="InterPro"/>
</dbReference>
<dbReference type="GO" id="GO:0016887">
    <property type="term" value="F:ATP hydrolysis activity"/>
    <property type="evidence" value="ECO:0007669"/>
    <property type="project" value="InterPro"/>
</dbReference>
<evidence type="ECO:0000256" key="10">
    <source>
        <dbReference type="SAM" id="Phobius"/>
    </source>
</evidence>
<dbReference type="AlphaFoldDB" id="A0A0C9UTW8"/>
<dbReference type="PANTHER" id="PTHR24223:SF415">
    <property type="entry name" value="FI20190P1"/>
    <property type="match status" value="1"/>
</dbReference>
<protein>
    <recommendedName>
        <fullName evidence="15">ATP-dependent bile acid permease</fullName>
    </recommendedName>
</protein>
<dbReference type="PROSITE" id="PS50929">
    <property type="entry name" value="ABC_TM1F"/>
    <property type="match status" value="1"/>
</dbReference>
<dbReference type="InterPro" id="IPR003439">
    <property type="entry name" value="ABC_transporter-like_ATP-bd"/>
</dbReference>
<evidence type="ECO:0000256" key="7">
    <source>
        <dbReference type="ARBA" id="ARBA00022989"/>
    </source>
</evidence>
<evidence type="ECO:0000256" key="3">
    <source>
        <dbReference type="ARBA" id="ARBA00022692"/>
    </source>
</evidence>
<dbReference type="InterPro" id="IPR003593">
    <property type="entry name" value="AAA+_ATPase"/>
</dbReference>
<dbReference type="InterPro" id="IPR036640">
    <property type="entry name" value="ABC1_TM_sf"/>
</dbReference>
<evidence type="ECO:0000259" key="12">
    <source>
        <dbReference type="PROSITE" id="PS50929"/>
    </source>
</evidence>
<evidence type="ECO:0000256" key="8">
    <source>
        <dbReference type="ARBA" id="ARBA00023136"/>
    </source>
</evidence>
<dbReference type="InterPro" id="IPR027417">
    <property type="entry name" value="P-loop_NTPase"/>
</dbReference>
<feature type="domain" description="ABC transmembrane type-1" evidence="12">
    <location>
        <begin position="326"/>
        <end position="533"/>
    </location>
</feature>
<dbReference type="PROSITE" id="PS50893">
    <property type="entry name" value="ABC_TRANSPORTER_2"/>
    <property type="match status" value="2"/>
</dbReference>
<sequence length="843" mass="93314">MQRIEAYLEEEEVPDWACSLKASKTNDDTTLSIVENRIGFENGTTFEWDKSANSTQTEVTSSRFRLVDLDISFPVGKLSLVAGRTGSGKTALLSALLGELHCITGKVHIDKRDHHIAYCGQAPWLEHATIKENILYGCSYDQDRYEQVLDVCALERDLLILPAGDQTEIGEKGVTLSGGQRARIALARAVYSRAECLLLDDPLAAVDMHTANHIYDLCISGDLLKGRTVILVTHHIALCATNASYLVELSNGYISHQGTIEDLRAAGHLGHIAEEQSRPSVERSSSTAISTPVNEADGVDVKEKGTKTPKEPNGKLVHAEARREGRLFRAMLFRLCRAPIRFFDVTPLGRVLNRFVTDFGTIDGALNDSVRRTLAGILTFVSSFGVIVVLVPSFLPAALFIAYLYVRLAPAFILASRDLRRLELTSLSPTFASFDELLHGLAHVRAFAMEARYQDQFYKKVDRFQSYDHVYWLLAIWMRWRYDCLGSVVVFCATLFTLWAGVESGYAAVIIVQAGVFAEASRQLIKVTAQLELDFNSVDRVAEYLDVPEEAPLIIPDRRPPAYWPSNTGGLSVENLVMRYADDLPPVLKDLSFDIKPSEKIAVVGRTGSGRLRGLAILGCGIDRSPIGKSTLALSLLRMIEPVGGRIVLDGLDIGTMGLEDLRTRIQTIVSQDVSLFSGSIRSNLDPFDEHDDQECWDVLKRCHLVGGSEGNGRITSLDTQISQRGSLSAGERQLVALARAVLRRSQVVIMDEATSAIDLQLDEMVQRTIREELSEALVITIAHRLRTIIDYDRVMVLGSEGRILEFDEPGKLLANPEGVFTEMCRQSADWEELKATVTSKSR</sequence>
<keyword evidence="6" id="KW-0067">ATP-binding</keyword>
<dbReference type="Pfam" id="PF00005">
    <property type="entry name" value="ABC_tran"/>
    <property type="match status" value="2"/>
</dbReference>
<keyword evidence="5" id="KW-0547">Nucleotide-binding</keyword>
<feature type="domain" description="ABC transporter" evidence="11">
    <location>
        <begin position="49"/>
        <end position="276"/>
    </location>
</feature>
<evidence type="ECO:0000256" key="6">
    <source>
        <dbReference type="ARBA" id="ARBA00022840"/>
    </source>
</evidence>
<feature type="compositionally biased region" description="Polar residues" evidence="9">
    <location>
        <begin position="282"/>
        <end position="293"/>
    </location>
</feature>
<feature type="region of interest" description="Disordered" evidence="9">
    <location>
        <begin position="274"/>
        <end position="315"/>
    </location>
</feature>
<dbReference type="PANTHER" id="PTHR24223">
    <property type="entry name" value="ATP-BINDING CASSETTE SUB-FAMILY C"/>
    <property type="match status" value="1"/>
</dbReference>
<dbReference type="HOGENOM" id="CLU_000604_27_9_1"/>
<comment type="subcellular location">
    <subcellularLocation>
        <location evidence="1">Membrane</location>
        <topology evidence="1">Multi-pass membrane protein</topology>
    </subcellularLocation>
</comment>
<dbReference type="CDD" id="cd18604">
    <property type="entry name" value="ABC_6TM_VMR1_D2_like"/>
    <property type="match status" value="1"/>
</dbReference>
<keyword evidence="3 10" id="KW-0812">Transmembrane</keyword>
<organism evidence="13 14">
    <name type="scientific">Sphaerobolus stellatus (strain SS14)</name>
    <dbReference type="NCBI Taxonomy" id="990650"/>
    <lineage>
        <taxon>Eukaryota</taxon>
        <taxon>Fungi</taxon>
        <taxon>Dikarya</taxon>
        <taxon>Basidiomycota</taxon>
        <taxon>Agaricomycotina</taxon>
        <taxon>Agaricomycetes</taxon>
        <taxon>Phallomycetidae</taxon>
        <taxon>Geastrales</taxon>
        <taxon>Sphaerobolaceae</taxon>
        <taxon>Sphaerobolus</taxon>
    </lineage>
</organism>
<reference evidence="13 14" key="1">
    <citation type="submission" date="2014-06" db="EMBL/GenBank/DDBJ databases">
        <title>Evolutionary Origins and Diversification of the Mycorrhizal Mutualists.</title>
        <authorList>
            <consortium name="DOE Joint Genome Institute"/>
            <consortium name="Mycorrhizal Genomics Consortium"/>
            <person name="Kohler A."/>
            <person name="Kuo A."/>
            <person name="Nagy L.G."/>
            <person name="Floudas D."/>
            <person name="Copeland A."/>
            <person name="Barry K.W."/>
            <person name="Cichocki N."/>
            <person name="Veneault-Fourrey C."/>
            <person name="LaButti K."/>
            <person name="Lindquist E.A."/>
            <person name="Lipzen A."/>
            <person name="Lundell T."/>
            <person name="Morin E."/>
            <person name="Murat C."/>
            <person name="Riley R."/>
            <person name="Ohm R."/>
            <person name="Sun H."/>
            <person name="Tunlid A."/>
            <person name="Henrissat B."/>
            <person name="Grigoriev I.V."/>
            <person name="Hibbett D.S."/>
            <person name="Martin F."/>
        </authorList>
    </citation>
    <scope>NUCLEOTIDE SEQUENCE [LARGE SCALE GENOMIC DNA]</scope>
    <source>
        <strain evidence="13 14">SS14</strain>
    </source>
</reference>
<feature type="compositionally biased region" description="Basic and acidic residues" evidence="9">
    <location>
        <begin position="299"/>
        <end position="315"/>
    </location>
</feature>
<dbReference type="Gene3D" id="3.40.50.300">
    <property type="entry name" value="P-loop containing nucleotide triphosphate hydrolases"/>
    <property type="match status" value="2"/>
</dbReference>
<dbReference type="FunFam" id="3.40.50.300:FF:000997">
    <property type="entry name" value="Multidrug resistance-associated protein 1"/>
    <property type="match status" value="1"/>
</dbReference>
<dbReference type="SUPFAM" id="SSF90123">
    <property type="entry name" value="ABC transporter transmembrane region"/>
    <property type="match status" value="1"/>
</dbReference>
<accession>A0A0C9UTW8</accession>
<keyword evidence="14" id="KW-1185">Reference proteome</keyword>
<gene>
    <name evidence="13" type="ORF">M422DRAFT_52742</name>
</gene>
<dbReference type="SUPFAM" id="SSF52540">
    <property type="entry name" value="P-loop containing nucleoside triphosphate hydrolases"/>
    <property type="match status" value="2"/>
</dbReference>
<dbReference type="CDD" id="cd03250">
    <property type="entry name" value="ABCC_MRP_domain1"/>
    <property type="match status" value="1"/>
</dbReference>